<dbReference type="GO" id="GO:0036057">
    <property type="term" value="C:slit diaphragm"/>
    <property type="evidence" value="ECO:0007669"/>
    <property type="project" value="Ensembl"/>
</dbReference>
<dbReference type="SMART" id="SM00244">
    <property type="entry name" value="PHB"/>
    <property type="match status" value="1"/>
</dbReference>
<dbReference type="InterPro" id="IPR001972">
    <property type="entry name" value="Stomatin_HflK_fam"/>
</dbReference>
<keyword evidence="3" id="KW-0472">Membrane</keyword>
<dbReference type="GO" id="GO:0045121">
    <property type="term" value="C:membrane raft"/>
    <property type="evidence" value="ECO:0007669"/>
    <property type="project" value="Ensembl"/>
</dbReference>
<dbReference type="PANTHER" id="PTHR10264">
    <property type="entry name" value="BAND 7 PROTEIN-RELATED"/>
    <property type="match status" value="1"/>
</dbReference>
<protein>
    <submittedName>
        <fullName evidence="6">NPHS2 stomatin family member, podocin</fullName>
    </submittedName>
</protein>
<dbReference type="Gene3D" id="6.10.250.2090">
    <property type="match status" value="1"/>
</dbReference>
<dbReference type="PANTHER" id="PTHR10264:SF127">
    <property type="entry name" value="PODOCIN"/>
    <property type="match status" value="1"/>
</dbReference>
<evidence type="ECO:0000256" key="3">
    <source>
        <dbReference type="ARBA" id="ARBA00023136"/>
    </source>
</evidence>
<dbReference type="Pfam" id="PF01145">
    <property type="entry name" value="Band_7"/>
    <property type="match status" value="1"/>
</dbReference>
<feature type="region of interest" description="Disordered" evidence="4">
    <location>
        <begin position="233"/>
        <end position="260"/>
    </location>
</feature>
<dbReference type="GO" id="GO:0009898">
    <property type="term" value="C:cytoplasmic side of plasma membrane"/>
    <property type="evidence" value="ECO:0007669"/>
    <property type="project" value="Ensembl"/>
</dbReference>
<feature type="domain" description="Band 7" evidence="5">
    <location>
        <begin position="15"/>
        <end position="162"/>
    </location>
</feature>
<name>A0A670Y764_PSETE</name>
<sequence length="260" mass="29287">SLLLIIITFPISIWFCMKIVREYERAVLFRFGHILHGRPRGPGLFFLLPCLDTYHKIDIRLKTLEIPFCEVITSDMAVLELNTVCYYRMENVTLLMTTLANRSNAVQMLIQTITKRLLAHRTFTDILMERKNISQEIKVSKRRIFKDIRLPAELQVSLSAQAEAQRHAKVRVIAAEGEKAASESLKIAAEALSHTPAAIQLRYLHTLQNLSSEKPPTLVLSLPFDPLSLSVAVNQTPTGHNPSGCDNNPETSKGKDSPML</sequence>
<evidence type="ECO:0000259" key="5">
    <source>
        <dbReference type="SMART" id="SM00244"/>
    </source>
</evidence>
<comment type="similarity">
    <text evidence="2">Belongs to the band 7/mec-2 family.</text>
</comment>
<dbReference type="InterPro" id="IPR001107">
    <property type="entry name" value="Band_7"/>
</dbReference>
<accession>A0A670Y764</accession>
<dbReference type="PRINTS" id="PR00721">
    <property type="entry name" value="STOMATIN"/>
</dbReference>
<dbReference type="SUPFAM" id="SSF117892">
    <property type="entry name" value="Band 7/SPFH domain"/>
    <property type="match status" value="1"/>
</dbReference>
<dbReference type="Proteomes" id="UP000472273">
    <property type="component" value="Unplaced"/>
</dbReference>
<evidence type="ECO:0000313" key="7">
    <source>
        <dbReference type="Proteomes" id="UP000472273"/>
    </source>
</evidence>
<feature type="compositionally biased region" description="Polar residues" evidence="4">
    <location>
        <begin position="233"/>
        <end position="251"/>
    </location>
</feature>
<evidence type="ECO:0000256" key="4">
    <source>
        <dbReference type="SAM" id="MobiDB-lite"/>
    </source>
</evidence>
<dbReference type="GO" id="GO:0032991">
    <property type="term" value="C:protein-containing complex"/>
    <property type="evidence" value="ECO:0007669"/>
    <property type="project" value="Ensembl"/>
</dbReference>
<evidence type="ECO:0000313" key="6">
    <source>
        <dbReference type="Ensembl" id="ENSPTXP00000005202.1"/>
    </source>
</evidence>
<dbReference type="OMA" id="VNAICYY"/>
<dbReference type="GO" id="GO:0030036">
    <property type="term" value="P:actin cytoskeleton organization"/>
    <property type="evidence" value="ECO:0007669"/>
    <property type="project" value="Ensembl"/>
</dbReference>
<reference evidence="6" key="2">
    <citation type="submission" date="2025-09" db="UniProtKB">
        <authorList>
            <consortium name="Ensembl"/>
        </authorList>
    </citation>
    <scope>IDENTIFICATION</scope>
</reference>
<dbReference type="InterPro" id="IPR043202">
    <property type="entry name" value="Band-7_stomatin-like"/>
</dbReference>
<dbReference type="InterPro" id="IPR036013">
    <property type="entry name" value="Band_7/SPFH_dom_sf"/>
</dbReference>
<gene>
    <name evidence="6" type="primary">NPHS2</name>
</gene>
<organism evidence="6 7">
    <name type="scientific">Pseudonaja textilis</name>
    <name type="common">Eastern brown snake</name>
    <dbReference type="NCBI Taxonomy" id="8673"/>
    <lineage>
        <taxon>Eukaryota</taxon>
        <taxon>Metazoa</taxon>
        <taxon>Chordata</taxon>
        <taxon>Craniata</taxon>
        <taxon>Vertebrata</taxon>
        <taxon>Euteleostomi</taxon>
        <taxon>Lepidosauria</taxon>
        <taxon>Squamata</taxon>
        <taxon>Bifurcata</taxon>
        <taxon>Unidentata</taxon>
        <taxon>Episquamata</taxon>
        <taxon>Toxicofera</taxon>
        <taxon>Serpentes</taxon>
        <taxon>Colubroidea</taxon>
        <taxon>Elapidae</taxon>
        <taxon>Hydrophiinae</taxon>
        <taxon>Pseudonaja</taxon>
    </lineage>
</organism>
<keyword evidence="7" id="KW-1185">Reference proteome</keyword>
<proteinExistence type="inferred from homology"/>
<comment type="subcellular location">
    <subcellularLocation>
        <location evidence="1">Membrane</location>
    </subcellularLocation>
</comment>
<dbReference type="GO" id="GO:0072249">
    <property type="term" value="P:metanephric podocyte development"/>
    <property type="evidence" value="ECO:0007669"/>
    <property type="project" value="Ensembl"/>
</dbReference>
<dbReference type="GeneTree" id="ENSGT01030000234614"/>
<evidence type="ECO:0000256" key="1">
    <source>
        <dbReference type="ARBA" id="ARBA00004370"/>
    </source>
</evidence>
<reference evidence="6" key="1">
    <citation type="submission" date="2025-08" db="UniProtKB">
        <authorList>
            <consortium name="Ensembl"/>
        </authorList>
    </citation>
    <scope>IDENTIFICATION</scope>
</reference>
<dbReference type="AlphaFoldDB" id="A0A670Y764"/>
<dbReference type="GO" id="GO:0010467">
    <property type="term" value="P:gene expression"/>
    <property type="evidence" value="ECO:0007669"/>
    <property type="project" value="Ensembl"/>
</dbReference>
<evidence type="ECO:0000256" key="2">
    <source>
        <dbReference type="ARBA" id="ARBA00008164"/>
    </source>
</evidence>
<dbReference type="Ensembl" id="ENSPTXT00000005356.1">
    <property type="protein sequence ID" value="ENSPTXP00000005202.1"/>
    <property type="gene ID" value="ENSPTXG00000003801.1"/>
</dbReference>